<dbReference type="GO" id="GO:0010181">
    <property type="term" value="F:FMN binding"/>
    <property type="evidence" value="ECO:0007669"/>
    <property type="project" value="TreeGrafter"/>
</dbReference>
<dbReference type="Proteomes" id="UP000092460">
    <property type="component" value="Unassembled WGS sequence"/>
</dbReference>
<dbReference type="GO" id="GO:0071513">
    <property type="term" value="C:phosphopantothenoylcysteine decarboxylase complex"/>
    <property type="evidence" value="ECO:0007669"/>
    <property type="project" value="TreeGrafter"/>
</dbReference>
<evidence type="ECO:0000259" key="3">
    <source>
        <dbReference type="Pfam" id="PF02441"/>
    </source>
</evidence>
<evidence type="ECO:0000313" key="4">
    <source>
        <dbReference type="EnsemblMetazoa" id="GPPI046953-PA"/>
    </source>
</evidence>
<dbReference type="EMBL" id="JXJN01024280">
    <property type="status" value="NOT_ANNOTATED_CDS"/>
    <property type="molecule type" value="Genomic_DNA"/>
</dbReference>
<dbReference type="Pfam" id="PF02441">
    <property type="entry name" value="Flavoprotein"/>
    <property type="match status" value="1"/>
</dbReference>
<evidence type="ECO:0000313" key="5">
    <source>
        <dbReference type="Proteomes" id="UP000092460"/>
    </source>
</evidence>
<dbReference type="InterPro" id="IPR003382">
    <property type="entry name" value="Flavoprotein"/>
</dbReference>
<evidence type="ECO:0000256" key="2">
    <source>
        <dbReference type="ARBA" id="ARBA00038350"/>
    </source>
</evidence>
<dbReference type="Gene3D" id="3.40.50.1950">
    <property type="entry name" value="Flavin prenyltransferase-like"/>
    <property type="match status" value="1"/>
</dbReference>
<dbReference type="STRING" id="67801.A0A1B0C1Z9"/>
<comment type="similarity">
    <text evidence="2">Belongs to the HFCD (homooligomeric flavin containing Cys decarboxylase) superfamily.</text>
</comment>
<feature type="domain" description="Flavoprotein" evidence="3">
    <location>
        <begin position="86"/>
        <end position="195"/>
    </location>
</feature>
<protein>
    <recommendedName>
        <fullName evidence="3">Flavoprotein domain-containing protein</fullName>
    </recommendedName>
</protein>
<dbReference type="PANTHER" id="PTHR14359:SF6">
    <property type="entry name" value="PHOSPHOPANTOTHENOYLCYSTEINE DECARBOXYLASE"/>
    <property type="match status" value="1"/>
</dbReference>
<sequence>MVDLRNIQIVSPDILSDGIYISGPSTSDHARLIKQLGDANAEKESLKPARIKQCLASAALIKDCFSGFVHCTPSFGSNSKWSLPPIKLPVLIEKLLDPSLDFRFNIKVILTEHAKHFLDLASMLQTWNKRGDPVAHIELGKWADLLVIAPVSVNSLAKISMGLCDNLLICVVRAWDLKNLLLFCPATNTRMYDHPFGPN</sequence>
<reference evidence="5" key="1">
    <citation type="submission" date="2015-01" db="EMBL/GenBank/DDBJ databases">
        <authorList>
            <person name="Aksoy S."/>
            <person name="Warren W."/>
            <person name="Wilson R.K."/>
        </authorList>
    </citation>
    <scope>NUCLEOTIDE SEQUENCE [LARGE SCALE GENOMIC DNA]</scope>
    <source>
        <strain evidence="5">IAEA</strain>
    </source>
</reference>
<dbReference type="PANTHER" id="PTHR14359">
    <property type="entry name" value="HOMO-OLIGOMERIC FLAVIN CONTAINING CYS DECARBOXYLASE FAMILY"/>
    <property type="match status" value="1"/>
</dbReference>
<dbReference type="VEuPathDB" id="VectorBase:GPPI046953"/>
<dbReference type="InterPro" id="IPR036551">
    <property type="entry name" value="Flavin_trans-like"/>
</dbReference>
<dbReference type="AlphaFoldDB" id="A0A1B0C1Z9"/>
<reference evidence="4" key="2">
    <citation type="submission" date="2020-05" db="UniProtKB">
        <authorList>
            <consortium name="EnsemblMetazoa"/>
        </authorList>
    </citation>
    <scope>IDENTIFICATION</scope>
    <source>
        <strain evidence="4">IAEA</strain>
    </source>
</reference>
<keyword evidence="5" id="KW-1185">Reference proteome</keyword>
<organism evidence="4 5">
    <name type="scientific">Glossina palpalis gambiensis</name>
    <dbReference type="NCBI Taxonomy" id="67801"/>
    <lineage>
        <taxon>Eukaryota</taxon>
        <taxon>Metazoa</taxon>
        <taxon>Ecdysozoa</taxon>
        <taxon>Arthropoda</taxon>
        <taxon>Hexapoda</taxon>
        <taxon>Insecta</taxon>
        <taxon>Pterygota</taxon>
        <taxon>Neoptera</taxon>
        <taxon>Endopterygota</taxon>
        <taxon>Diptera</taxon>
        <taxon>Brachycera</taxon>
        <taxon>Muscomorpha</taxon>
        <taxon>Hippoboscoidea</taxon>
        <taxon>Glossinidae</taxon>
        <taxon>Glossina</taxon>
    </lineage>
</organism>
<accession>A0A1B0C1Z9</accession>
<proteinExistence type="inferred from homology"/>
<dbReference type="EnsemblMetazoa" id="GPPI046953-RA">
    <property type="protein sequence ID" value="GPPI046953-PA"/>
    <property type="gene ID" value="GPPI046953"/>
</dbReference>
<dbReference type="GO" id="GO:0015937">
    <property type="term" value="P:coenzyme A biosynthetic process"/>
    <property type="evidence" value="ECO:0007669"/>
    <property type="project" value="UniProtKB-KW"/>
</dbReference>
<dbReference type="SUPFAM" id="SSF52507">
    <property type="entry name" value="Homo-oligomeric flavin-containing Cys decarboxylases, HFCD"/>
    <property type="match status" value="1"/>
</dbReference>
<name>A0A1B0C1Z9_9MUSC</name>
<evidence type="ECO:0000256" key="1">
    <source>
        <dbReference type="ARBA" id="ARBA00022993"/>
    </source>
</evidence>
<dbReference type="GO" id="GO:0004633">
    <property type="term" value="F:phosphopantothenoylcysteine decarboxylase activity"/>
    <property type="evidence" value="ECO:0007669"/>
    <property type="project" value="TreeGrafter"/>
</dbReference>
<keyword evidence="1" id="KW-0173">Coenzyme A biosynthesis</keyword>